<protein>
    <submittedName>
        <fullName evidence="2">Uncharacterized protein</fullName>
    </submittedName>
</protein>
<reference evidence="2 3" key="1">
    <citation type="submission" date="2023-08" db="EMBL/GenBank/DDBJ databases">
        <title>A Necator americanus chromosomal reference genome.</title>
        <authorList>
            <person name="Ilik V."/>
            <person name="Petrzelkova K.J."/>
            <person name="Pardy F."/>
            <person name="Fuh T."/>
            <person name="Niatou-Singa F.S."/>
            <person name="Gouil Q."/>
            <person name="Baker L."/>
            <person name="Ritchie M.E."/>
            <person name="Jex A.R."/>
            <person name="Gazzola D."/>
            <person name="Li H."/>
            <person name="Toshio Fujiwara R."/>
            <person name="Zhan B."/>
            <person name="Aroian R.V."/>
            <person name="Pafco B."/>
            <person name="Schwarz E.M."/>
        </authorList>
    </citation>
    <scope>NUCLEOTIDE SEQUENCE [LARGE SCALE GENOMIC DNA]</scope>
    <source>
        <strain evidence="2 3">Aroian</strain>
        <tissue evidence="2">Whole animal</tissue>
    </source>
</reference>
<dbReference type="EMBL" id="JAVFWL010000001">
    <property type="protein sequence ID" value="KAK6728979.1"/>
    <property type="molecule type" value="Genomic_DNA"/>
</dbReference>
<organism evidence="2 3">
    <name type="scientific">Necator americanus</name>
    <name type="common">Human hookworm</name>
    <dbReference type="NCBI Taxonomy" id="51031"/>
    <lineage>
        <taxon>Eukaryota</taxon>
        <taxon>Metazoa</taxon>
        <taxon>Ecdysozoa</taxon>
        <taxon>Nematoda</taxon>
        <taxon>Chromadorea</taxon>
        <taxon>Rhabditida</taxon>
        <taxon>Rhabditina</taxon>
        <taxon>Rhabditomorpha</taxon>
        <taxon>Strongyloidea</taxon>
        <taxon>Ancylostomatidae</taxon>
        <taxon>Bunostominae</taxon>
        <taxon>Necator</taxon>
    </lineage>
</organism>
<comment type="caution">
    <text evidence="2">The sequence shown here is derived from an EMBL/GenBank/DDBJ whole genome shotgun (WGS) entry which is preliminary data.</text>
</comment>
<dbReference type="Proteomes" id="UP001303046">
    <property type="component" value="Unassembled WGS sequence"/>
</dbReference>
<evidence type="ECO:0000313" key="2">
    <source>
        <dbReference type="EMBL" id="KAK6728979.1"/>
    </source>
</evidence>
<feature type="region of interest" description="Disordered" evidence="1">
    <location>
        <begin position="1"/>
        <end position="24"/>
    </location>
</feature>
<keyword evidence="3" id="KW-1185">Reference proteome</keyword>
<name>A0ABR1BRE3_NECAM</name>
<evidence type="ECO:0000256" key="1">
    <source>
        <dbReference type="SAM" id="MobiDB-lite"/>
    </source>
</evidence>
<accession>A0ABR1BRE3</accession>
<evidence type="ECO:0000313" key="3">
    <source>
        <dbReference type="Proteomes" id="UP001303046"/>
    </source>
</evidence>
<gene>
    <name evidence="2" type="primary">Necator_chrI.g2313</name>
    <name evidence="2" type="ORF">RB195_006186</name>
</gene>
<sequence>MERRVRCTDGPAESSARYGSRTSSASLTKLENILDDNGEGTKRVEEMLGPARRVKTGHLSTHSFVSLPAFLRSIVPEITFMRSTLVRFVMGLLLSMCTSSLRTNCPLLFHSKPTFALLI</sequence>
<proteinExistence type="predicted"/>